<dbReference type="Gene3D" id="3.40.50.12580">
    <property type="match status" value="1"/>
</dbReference>
<evidence type="ECO:0000259" key="7">
    <source>
        <dbReference type="Pfam" id="PF00535"/>
    </source>
</evidence>
<name>A0A3D9ZIF1_9ACTN</name>
<keyword evidence="9" id="KW-1185">Reference proteome</keyword>
<dbReference type="GO" id="GO:0005886">
    <property type="term" value="C:plasma membrane"/>
    <property type="evidence" value="ECO:0007669"/>
    <property type="project" value="UniProtKB-SubCell"/>
</dbReference>
<comment type="similarity">
    <text evidence="2">Belongs to the CDP-glycerol glycerophosphotransferase family.</text>
</comment>
<dbReference type="Gene3D" id="3.40.50.11820">
    <property type="match status" value="1"/>
</dbReference>
<dbReference type="SUPFAM" id="SSF53756">
    <property type="entry name" value="UDP-Glycosyltransferase/glycogen phosphorylase"/>
    <property type="match status" value="1"/>
</dbReference>
<evidence type="ECO:0000256" key="4">
    <source>
        <dbReference type="ARBA" id="ARBA00022679"/>
    </source>
</evidence>
<sequence>MAESGRGGSPLISFIVPVYNVRAYLRQCLDSVLADSSVPLELIVVDDQSTDGSADILAEYAARDRRVTMITVDRNGGQGPARNRGLEVATGDYVWFVDSDDWLADGIVAAVAARIAHTDPDVVIVDHVRAHWDGTNERSQNRFGTAPEVFAPHEWPAVIEVLHTPWNKVVRRSLLLATGFQFRTGWYEDIPFTYRVLLAADRITLLDRVGVHYRQRRVGAATRTVGDGHFAIFTNWAEVFDNLDDTRPGAEQLRGLLFRRMLWHFLIVRGNDDRLPNELRARFFAEMTSHYHRYLPPGGYPAPGGLAGVKNRLVAGGRHRTFQALRMGFKRAQDAKATGNLALRAAKQGKRAARFSRSAALRAYYHSELRRPRDPQLALFAAYWYRGYACNPAAIYEKAKELAPGVRGVWVVRRDKVASLPAGVPYVVAGTRAYFQALARATYLVNNVNWPNYVVKRPGSTHVMTHHGTPLKVMGLDQREFPGGVQDPDFAGQMRRADRWDWSITSNAFTTQMWERAYPCRYRTLEAGYPRNDRLALATSEEVASVRAKLGIEPGQRVVLYASTHREHLPGYHPPFDPARLREAAGPDAVLLMRSHYFLDRAGAAKDPVDLPGVRDVSAYPSVEDLYLAADVLVTDYSSVMFDYAVLDRPIVIYAPDWDAYRMIRGVYFDIVAEPPGAVALTFDDLLEAFRTGAVDNDAATKARADFRRRFATLDDGHAAERVVKTIFNG</sequence>
<dbReference type="PANTHER" id="PTHR37316">
    <property type="entry name" value="TEICHOIC ACID GLYCEROL-PHOSPHATE PRIMASE"/>
    <property type="match status" value="1"/>
</dbReference>
<dbReference type="AlphaFoldDB" id="A0A3D9ZIF1"/>
<dbReference type="InterPro" id="IPR001173">
    <property type="entry name" value="Glyco_trans_2-like"/>
</dbReference>
<dbReference type="GO" id="GO:0019350">
    <property type="term" value="P:teichoic acid biosynthetic process"/>
    <property type="evidence" value="ECO:0007669"/>
    <property type="project" value="UniProtKB-KW"/>
</dbReference>
<proteinExistence type="inferred from homology"/>
<evidence type="ECO:0000256" key="5">
    <source>
        <dbReference type="ARBA" id="ARBA00022944"/>
    </source>
</evidence>
<dbReference type="SUPFAM" id="SSF53448">
    <property type="entry name" value="Nucleotide-diphospho-sugar transferases"/>
    <property type="match status" value="1"/>
</dbReference>
<dbReference type="GO" id="GO:0047355">
    <property type="term" value="F:CDP-glycerol glycerophosphotransferase activity"/>
    <property type="evidence" value="ECO:0007669"/>
    <property type="project" value="InterPro"/>
</dbReference>
<feature type="domain" description="Glycosyltransferase 2-like" evidence="7">
    <location>
        <begin position="13"/>
        <end position="145"/>
    </location>
</feature>
<keyword evidence="5" id="KW-0777">Teichoic acid biosynthesis</keyword>
<dbReference type="InterPro" id="IPR043148">
    <property type="entry name" value="TagF_C"/>
</dbReference>
<gene>
    <name evidence="8" type="ORF">DFJ67_1612</name>
</gene>
<dbReference type="InterPro" id="IPR029044">
    <property type="entry name" value="Nucleotide-diphossugar_trans"/>
</dbReference>
<dbReference type="Gene3D" id="3.90.550.10">
    <property type="entry name" value="Spore Coat Polysaccharide Biosynthesis Protein SpsA, Chain A"/>
    <property type="match status" value="1"/>
</dbReference>
<accession>A0A3D9ZIF1</accession>
<evidence type="ECO:0000256" key="2">
    <source>
        <dbReference type="ARBA" id="ARBA00010488"/>
    </source>
</evidence>
<evidence type="ECO:0000256" key="6">
    <source>
        <dbReference type="ARBA" id="ARBA00023136"/>
    </source>
</evidence>
<dbReference type="CDD" id="cd00761">
    <property type="entry name" value="Glyco_tranf_GTA_type"/>
    <property type="match status" value="1"/>
</dbReference>
<dbReference type="InterPro" id="IPR051612">
    <property type="entry name" value="Teichoic_Acid_Biosynth"/>
</dbReference>
<dbReference type="Pfam" id="PF04464">
    <property type="entry name" value="Glyphos_transf"/>
    <property type="match status" value="1"/>
</dbReference>
<dbReference type="Proteomes" id="UP000256913">
    <property type="component" value="Unassembled WGS sequence"/>
</dbReference>
<dbReference type="InterPro" id="IPR007554">
    <property type="entry name" value="Glycerophosphate_synth"/>
</dbReference>
<dbReference type="EMBL" id="QUMQ01000001">
    <property type="protein sequence ID" value="REF95653.1"/>
    <property type="molecule type" value="Genomic_DNA"/>
</dbReference>
<keyword evidence="6" id="KW-0472">Membrane</keyword>
<dbReference type="PANTHER" id="PTHR37316:SF3">
    <property type="entry name" value="TEICHOIC ACID GLYCEROL-PHOSPHATE TRANSFERASE"/>
    <property type="match status" value="1"/>
</dbReference>
<reference evidence="8 9" key="1">
    <citation type="submission" date="2018-08" db="EMBL/GenBank/DDBJ databases">
        <title>Sequencing the genomes of 1000 actinobacteria strains.</title>
        <authorList>
            <person name="Klenk H.-P."/>
        </authorList>
    </citation>
    <scope>NUCLEOTIDE SEQUENCE [LARGE SCALE GENOMIC DNA]</scope>
    <source>
        <strain evidence="8 9">DSM 44099</strain>
    </source>
</reference>
<evidence type="ECO:0000313" key="9">
    <source>
        <dbReference type="Proteomes" id="UP000256913"/>
    </source>
</evidence>
<evidence type="ECO:0000256" key="1">
    <source>
        <dbReference type="ARBA" id="ARBA00004202"/>
    </source>
</evidence>
<comment type="caution">
    <text evidence="8">The sequence shown here is derived from an EMBL/GenBank/DDBJ whole genome shotgun (WGS) entry which is preliminary data.</text>
</comment>
<evidence type="ECO:0000313" key="8">
    <source>
        <dbReference type="EMBL" id="REF95653.1"/>
    </source>
</evidence>
<evidence type="ECO:0000256" key="3">
    <source>
        <dbReference type="ARBA" id="ARBA00022475"/>
    </source>
</evidence>
<dbReference type="InterPro" id="IPR043149">
    <property type="entry name" value="TagF_N"/>
</dbReference>
<protein>
    <submittedName>
        <fullName evidence="8">CDP-glycerol glycerophosphotransferase</fullName>
    </submittedName>
</protein>
<dbReference type="RefSeq" id="WP_239097575.1">
    <property type="nucleotide sequence ID" value="NZ_BONB01000080.1"/>
</dbReference>
<keyword evidence="4 8" id="KW-0808">Transferase</keyword>
<keyword evidence="3" id="KW-1003">Cell membrane</keyword>
<organism evidence="8 9">
    <name type="scientific">Asanoa ferruginea</name>
    <dbReference type="NCBI Taxonomy" id="53367"/>
    <lineage>
        <taxon>Bacteria</taxon>
        <taxon>Bacillati</taxon>
        <taxon>Actinomycetota</taxon>
        <taxon>Actinomycetes</taxon>
        <taxon>Micromonosporales</taxon>
        <taxon>Micromonosporaceae</taxon>
        <taxon>Asanoa</taxon>
    </lineage>
</organism>
<comment type="subcellular location">
    <subcellularLocation>
        <location evidence="1">Cell membrane</location>
        <topology evidence="1">Peripheral membrane protein</topology>
    </subcellularLocation>
</comment>
<dbReference type="Pfam" id="PF00535">
    <property type="entry name" value="Glycos_transf_2"/>
    <property type="match status" value="1"/>
</dbReference>